<keyword evidence="3" id="KW-0804">Transcription</keyword>
<dbReference type="CDD" id="cd06170">
    <property type="entry name" value="LuxR_C_like"/>
    <property type="match status" value="1"/>
</dbReference>
<dbReference type="PANTHER" id="PTHR44688">
    <property type="entry name" value="DNA-BINDING TRANSCRIPTIONAL ACTIVATOR DEVR_DOSR"/>
    <property type="match status" value="1"/>
</dbReference>
<organism evidence="6 7">
    <name type="scientific">Mycolicibacterium aichiense</name>
    <dbReference type="NCBI Taxonomy" id="1799"/>
    <lineage>
        <taxon>Bacteria</taxon>
        <taxon>Bacillati</taxon>
        <taxon>Actinomycetota</taxon>
        <taxon>Actinomycetes</taxon>
        <taxon>Mycobacteriales</taxon>
        <taxon>Mycobacteriaceae</taxon>
        <taxon>Mycolicibacterium</taxon>
    </lineage>
</organism>
<evidence type="ECO:0000256" key="3">
    <source>
        <dbReference type="ARBA" id="ARBA00023163"/>
    </source>
</evidence>
<dbReference type="GO" id="GO:0003677">
    <property type="term" value="F:DNA binding"/>
    <property type="evidence" value="ECO:0007669"/>
    <property type="project" value="UniProtKB-KW"/>
</dbReference>
<sequence>MTPVADSIPAQHLPPGAGNAISALGSEPVKLLVTGGVGTGKSTLLVAVRDALRGAGSAVVTRAPAGGDRADVAVVVDDAHLLSAVELQRLAELAAEPSSTVVVAAQPRDHDHDLQSLMTAIERERPRIALGPMTSADVSRRLTDPSGHPPRTELVISILNATAGIPFLVDAALTSTRPYSAASVAQAALFALNDRLRRLSEHDLDALLIASLSRDLGAADLAATLQVPSDEARLLIDRARATGLVEPAHSPHFLRGVHRAVAQILGNARHHDVETALLRSQIAMSTLSPDLALRLAEHGVRDEQLAEVLRGQAGAGRADPALLRAAVDAGAVELRAQLADALALAGESSAAASEADSLLASEDRAERAAAVRVAASVAMLNGNSAQAAELFSWLGPYPDAAVSAAATIVLTATGDAAGAEHALAVPGAGPPTAASRAARTLAEGLLATLQGPYSTAATKLGAAMAAEYSAAQILPDSPAALVTLAALHGGDPVRARSVIARAVRTDRDADEPLYGHRHRLLLGWTKMQDGQFAAAGADIAGLDGTHRRDALWTAALRTALARRGGDAGALQKYWYAAMEVLVEYSVDLFSLLPLGELWVASARIGQQDRLAPALEQAFGLLESLGNPPTWSVPLRWAGVHAGILASDPAAVAPHGQALTASAAHSPFAKALAVAGRTWLRVLAGQVDGDEVGAAARGLAQFGLTADATRLAGQAALQTSDPKVSGLMLQVARDLKLSAGDSASDDGQQPLVSEASGPAPTGARPASSPLSDREREVAELLLLGMPYRDIGAQLFISAKTVEHHVARIRRRLGAESRSEMLSMLRAILSPQS</sequence>
<protein>
    <submittedName>
        <fullName evidence="6">LuxR family transcriptional regulator</fullName>
    </submittedName>
</protein>
<evidence type="ECO:0000313" key="7">
    <source>
        <dbReference type="Proteomes" id="UP000467327"/>
    </source>
</evidence>
<evidence type="ECO:0000313" key="6">
    <source>
        <dbReference type="EMBL" id="BBX10344.1"/>
    </source>
</evidence>
<dbReference type="InterPro" id="IPR000792">
    <property type="entry name" value="Tscrpt_reg_LuxR_C"/>
</dbReference>
<gene>
    <name evidence="6" type="ORF">MAIC_51470</name>
</gene>
<name>A0AAD1HSU5_9MYCO</name>
<evidence type="ECO:0000256" key="1">
    <source>
        <dbReference type="ARBA" id="ARBA00023015"/>
    </source>
</evidence>
<keyword evidence="7" id="KW-1185">Reference proteome</keyword>
<dbReference type="InterPro" id="IPR027417">
    <property type="entry name" value="P-loop_NTPase"/>
</dbReference>
<feature type="region of interest" description="Disordered" evidence="4">
    <location>
        <begin position="738"/>
        <end position="771"/>
    </location>
</feature>
<dbReference type="Proteomes" id="UP000467327">
    <property type="component" value="Chromosome"/>
</dbReference>
<dbReference type="NCBIfam" id="NF038181">
    <property type="entry name" value="reg_ATPase_IniR"/>
    <property type="match status" value="1"/>
</dbReference>
<feature type="domain" description="HTH luxR-type" evidence="5">
    <location>
        <begin position="762"/>
        <end position="827"/>
    </location>
</feature>
<proteinExistence type="predicted"/>
<dbReference type="KEGG" id="maic:MAIC_51470"/>
<dbReference type="PRINTS" id="PR00038">
    <property type="entry name" value="HTHLUXR"/>
</dbReference>
<dbReference type="Pfam" id="PF00196">
    <property type="entry name" value="GerE"/>
    <property type="match status" value="1"/>
</dbReference>
<dbReference type="InterPro" id="IPR036388">
    <property type="entry name" value="WH-like_DNA-bd_sf"/>
</dbReference>
<evidence type="ECO:0000256" key="2">
    <source>
        <dbReference type="ARBA" id="ARBA00023125"/>
    </source>
</evidence>
<dbReference type="RefSeq" id="WP_115318348.1">
    <property type="nucleotide sequence ID" value="NZ_AP022561.1"/>
</dbReference>
<dbReference type="SUPFAM" id="SSF52540">
    <property type="entry name" value="P-loop containing nucleoside triphosphate hydrolases"/>
    <property type="match status" value="1"/>
</dbReference>
<dbReference type="AlphaFoldDB" id="A0AAD1HSU5"/>
<dbReference type="PANTHER" id="PTHR44688:SF16">
    <property type="entry name" value="DNA-BINDING TRANSCRIPTIONAL ACTIVATOR DEVR_DOSR"/>
    <property type="match status" value="1"/>
</dbReference>
<dbReference type="Gene3D" id="1.10.10.10">
    <property type="entry name" value="Winged helix-like DNA-binding domain superfamily/Winged helix DNA-binding domain"/>
    <property type="match status" value="1"/>
</dbReference>
<accession>A0AAD1HSU5</accession>
<keyword evidence="2" id="KW-0238">DNA-binding</keyword>
<evidence type="ECO:0000259" key="5">
    <source>
        <dbReference type="PROSITE" id="PS50043"/>
    </source>
</evidence>
<dbReference type="PROSITE" id="PS50043">
    <property type="entry name" value="HTH_LUXR_2"/>
    <property type="match status" value="1"/>
</dbReference>
<evidence type="ECO:0000256" key="4">
    <source>
        <dbReference type="SAM" id="MobiDB-lite"/>
    </source>
</evidence>
<dbReference type="InterPro" id="IPR016032">
    <property type="entry name" value="Sig_transdc_resp-reg_C-effctor"/>
</dbReference>
<dbReference type="SUPFAM" id="SSF46894">
    <property type="entry name" value="C-terminal effector domain of the bipartite response regulators"/>
    <property type="match status" value="1"/>
</dbReference>
<dbReference type="PROSITE" id="PS00622">
    <property type="entry name" value="HTH_LUXR_1"/>
    <property type="match status" value="1"/>
</dbReference>
<keyword evidence="1" id="KW-0805">Transcription regulation</keyword>
<dbReference type="GO" id="GO:0006355">
    <property type="term" value="P:regulation of DNA-templated transcription"/>
    <property type="evidence" value="ECO:0007669"/>
    <property type="project" value="InterPro"/>
</dbReference>
<dbReference type="SMART" id="SM00421">
    <property type="entry name" value="HTH_LUXR"/>
    <property type="match status" value="1"/>
</dbReference>
<dbReference type="EMBL" id="AP022561">
    <property type="protein sequence ID" value="BBX10344.1"/>
    <property type="molecule type" value="Genomic_DNA"/>
</dbReference>
<reference evidence="6 7" key="1">
    <citation type="journal article" date="2019" name="Emerg. Microbes Infect.">
        <title>Comprehensive subspecies identification of 175 nontuberculous mycobacteria species based on 7547 genomic profiles.</title>
        <authorList>
            <person name="Matsumoto Y."/>
            <person name="Kinjo T."/>
            <person name="Motooka D."/>
            <person name="Nabeya D."/>
            <person name="Jung N."/>
            <person name="Uechi K."/>
            <person name="Horii T."/>
            <person name="Iida T."/>
            <person name="Fujita J."/>
            <person name="Nakamura S."/>
        </authorList>
    </citation>
    <scope>NUCLEOTIDE SEQUENCE [LARGE SCALE GENOMIC DNA]</scope>
    <source>
        <strain evidence="6 7">JCM 6376</strain>
    </source>
</reference>